<dbReference type="ExpressionAtlas" id="A0A5S9XDX6">
    <property type="expression patterns" value="baseline"/>
</dbReference>
<dbReference type="EMBL" id="CACSHJ010000089">
    <property type="protein sequence ID" value="CAA0382934.1"/>
    <property type="molecule type" value="Genomic_DNA"/>
</dbReference>
<gene>
    <name evidence="1" type="ORF">C24_LOCUS13154</name>
</gene>
<evidence type="ECO:0000313" key="1">
    <source>
        <dbReference type="EMBL" id="CAA0382934.1"/>
    </source>
</evidence>
<accession>A0A5S9XDX6</accession>
<name>A0A5S9XDX6_ARATH</name>
<evidence type="ECO:0000313" key="2">
    <source>
        <dbReference type="Proteomes" id="UP000434276"/>
    </source>
</evidence>
<proteinExistence type="predicted"/>
<sequence>MVHSHYTFEIRQDRSHLFLIRHPRPGYFKKRSWTDCNEFEQEISKIESFPEIISRIDEYVAQLKEEVAYLKIAKAIVEERARIRSIKRAEARKVLENLRQTLLGEMRKRKADEDL</sequence>
<dbReference type="Proteomes" id="UP000434276">
    <property type="component" value="Unassembled WGS sequence"/>
</dbReference>
<dbReference type="AlphaFoldDB" id="A0A5S9XDX6"/>
<reference evidence="1 2" key="1">
    <citation type="submission" date="2019-12" db="EMBL/GenBank/DDBJ databases">
        <authorList>
            <person name="Jiao W.-B."/>
            <person name="Schneeberger K."/>
        </authorList>
    </citation>
    <scope>NUCLEOTIDE SEQUENCE [LARGE SCALE GENOMIC DNA]</scope>
    <source>
        <strain evidence="2">cv. C24</strain>
    </source>
</reference>
<dbReference type="OrthoDB" id="1068888at2759"/>
<protein>
    <submittedName>
        <fullName evidence="1">Uncharacterized protein</fullName>
    </submittedName>
</protein>
<organism evidence="1 2">
    <name type="scientific">Arabidopsis thaliana</name>
    <name type="common">Mouse-ear cress</name>
    <dbReference type="NCBI Taxonomy" id="3702"/>
    <lineage>
        <taxon>Eukaryota</taxon>
        <taxon>Viridiplantae</taxon>
        <taxon>Streptophyta</taxon>
        <taxon>Embryophyta</taxon>
        <taxon>Tracheophyta</taxon>
        <taxon>Spermatophyta</taxon>
        <taxon>Magnoliopsida</taxon>
        <taxon>eudicotyledons</taxon>
        <taxon>Gunneridae</taxon>
        <taxon>Pentapetalae</taxon>
        <taxon>rosids</taxon>
        <taxon>malvids</taxon>
        <taxon>Brassicales</taxon>
        <taxon>Brassicaceae</taxon>
        <taxon>Camelineae</taxon>
        <taxon>Arabidopsis</taxon>
    </lineage>
</organism>